<dbReference type="Pfam" id="PF08641">
    <property type="entry name" value="Mis14"/>
    <property type="match status" value="1"/>
</dbReference>
<feature type="compositionally biased region" description="Basic and acidic residues" evidence="1">
    <location>
        <begin position="179"/>
        <end position="198"/>
    </location>
</feature>
<reference evidence="2 3" key="1">
    <citation type="submission" date="2024-01" db="EMBL/GenBank/DDBJ databases">
        <title>A draft genome for the cacao thread blight pathogen Marasmiellus scandens.</title>
        <authorList>
            <person name="Baruah I.K."/>
            <person name="Leung J."/>
            <person name="Bukari Y."/>
            <person name="Amoako-Attah I."/>
            <person name="Meinhardt L.W."/>
            <person name="Bailey B.A."/>
            <person name="Cohen S.P."/>
        </authorList>
    </citation>
    <scope>NUCLEOTIDE SEQUENCE [LARGE SCALE GENOMIC DNA]</scope>
    <source>
        <strain evidence="2 3">GH-19</strain>
    </source>
</reference>
<evidence type="ECO:0000313" key="2">
    <source>
        <dbReference type="EMBL" id="KAK7468770.1"/>
    </source>
</evidence>
<protein>
    <submittedName>
        <fullName evidence="2">Uncharacterized protein</fullName>
    </submittedName>
</protein>
<organism evidence="2 3">
    <name type="scientific">Marasmiellus scandens</name>
    <dbReference type="NCBI Taxonomy" id="2682957"/>
    <lineage>
        <taxon>Eukaryota</taxon>
        <taxon>Fungi</taxon>
        <taxon>Dikarya</taxon>
        <taxon>Basidiomycota</taxon>
        <taxon>Agaricomycotina</taxon>
        <taxon>Agaricomycetes</taxon>
        <taxon>Agaricomycetidae</taxon>
        <taxon>Agaricales</taxon>
        <taxon>Marasmiineae</taxon>
        <taxon>Omphalotaceae</taxon>
        <taxon>Marasmiellus</taxon>
    </lineage>
</organism>
<proteinExistence type="predicted"/>
<dbReference type="InterPro" id="IPR013950">
    <property type="entry name" value="Mis14/Nsl1"/>
</dbReference>
<keyword evidence="3" id="KW-1185">Reference proteome</keyword>
<accession>A0ABR1JZQ6</accession>
<feature type="region of interest" description="Disordered" evidence="1">
    <location>
        <begin position="169"/>
        <end position="198"/>
    </location>
</feature>
<evidence type="ECO:0000256" key="1">
    <source>
        <dbReference type="SAM" id="MobiDB-lite"/>
    </source>
</evidence>
<name>A0ABR1JZQ6_9AGAR</name>
<sequence>MNNSREEVPRVSLDSVEDWKRIKSTYTDFILAQLEDDNIPADSPVIKYMQRYIEKSLTSAQSNLRINGRNFESLVDQHDEPDIEQFDEALDRRVWALADNRLAWHKEIANKRRTIPQEVQHSLRGLLEQERAEERNLEYIDDLQDLDIEEEPDNQRDIMPDFHKTSAWAEELSQSIPNQRERSERFESVADDIKKLHK</sequence>
<evidence type="ECO:0000313" key="3">
    <source>
        <dbReference type="Proteomes" id="UP001498398"/>
    </source>
</evidence>
<dbReference type="EMBL" id="JBANRG010000003">
    <property type="protein sequence ID" value="KAK7468770.1"/>
    <property type="molecule type" value="Genomic_DNA"/>
</dbReference>
<dbReference type="Proteomes" id="UP001498398">
    <property type="component" value="Unassembled WGS sequence"/>
</dbReference>
<gene>
    <name evidence="2" type="ORF">VKT23_003271</name>
</gene>
<comment type="caution">
    <text evidence="2">The sequence shown here is derived from an EMBL/GenBank/DDBJ whole genome shotgun (WGS) entry which is preliminary data.</text>
</comment>